<evidence type="ECO:0000256" key="4">
    <source>
        <dbReference type="ARBA" id="ARBA00023163"/>
    </source>
</evidence>
<evidence type="ECO:0000256" key="2">
    <source>
        <dbReference type="ARBA" id="ARBA00023015"/>
    </source>
</evidence>
<sequence length="174" mass="20094">MTAQLDLDALFQRHATDLAGYLRRQLPCPHLAEDLCQEVFLRLGQHPEPGRLVEPRAYLFRIARNLIIDHHRRCRSRPTCQPLDAPELCLACPRACPERETDRALCRRALHAALESLPHRQRQALIWHRIEGITQAEIGRRLGVSERMAGRYITQAIAGCRERLTESPTQHRNF</sequence>
<evidence type="ECO:0000313" key="8">
    <source>
        <dbReference type="Proteomes" id="UP000295212"/>
    </source>
</evidence>
<dbReference type="InterPro" id="IPR013325">
    <property type="entry name" value="RNA_pol_sigma_r2"/>
</dbReference>
<gene>
    <name evidence="7" type="ORF">DFP85_105189</name>
</gene>
<protein>
    <submittedName>
        <fullName evidence="7">RNA polymerase sigma-70 factor (ECF subfamily)</fullName>
    </submittedName>
</protein>
<dbReference type="RefSeq" id="WP_133635431.1">
    <property type="nucleotide sequence ID" value="NZ_SNZJ01000005.1"/>
</dbReference>
<evidence type="ECO:0000313" key="7">
    <source>
        <dbReference type="EMBL" id="TDR56014.1"/>
    </source>
</evidence>
<accession>A0A4R6ZUT2</accession>
<evidence type="ECO:0000256" key="1">
    <source>
        <dbReference type="ARBA" id="ARBA00010641"/>
    </source>
</evidence>
<comment type="similarity">
    <text evidence="1">Belongs to the sigma-70 factor family. ECF subfamily.</text>
</comment>
<feature type="domain" description="RNA polymerase sigma-70 region 2" evidence="5">
    <location>
        <begin position="10"/>
        <end position="73"/>
    </location>
</feature>
<dbReference type="GO" id="GO:0006352">
    <property type="term" value="P:DNA-templated transcription initiation"/>
    <property type="evidence" value="ECO:0007669"/>
    <property type="project" value="InterPro"/>
</dbReference>
<feature type="domain" description="RNA polymerase sigma factor 70 region 4 type 2" evidence="6">
    <location>
        <begin position="107"/>
        <end position="157"/>
    </location>
</feature>
<dbReference type="NCBIfam" id="TIGR02937">
    <property type="entry name" value="sigma70-ECF"/>
    <property type="match status" value="1"/>
</dbReference>
<dbReference type="PANTHER" id="PTHR43133:SF63">
    <property type="entry name" value="RNA POLYMERASE SIGMA FACTOR FECI-RELATED"/>
    <property type="match status" value="1"/>
</dbReference>
<dbReference type="PANTHER" id="PTHR43133">
    <property type="entry name" value="RNA POLYMERASE ECF-TYPE SIGMA FACTO"/>
    <property type="match status" value="1"/>
</dbReference>
<dbReference type="Pfam" id="PF04542">
    <property type="entry name" value="Sigma70_r2"/>
    <property type="match status" value="1"/>
</dbReference>
<dbReference type="Gene3D" id="1.10.1740.10">
    <property type="match status" value="1"/>
</dbReference>
<dbReference type="InterPro" id="IPR007627">
    <property type="entry name" value="RNA_pol_sigma70_r2"/>
</dbReference>
<keyword evidence="3" id="KW-0731">Sigma factor</keyword>
<dbReference type="Proteomes" id="UP000295212">
    <property type="component" value="Unassembled WGS sequence"/>
</dbReference>
<dbReference type="OrthoDB" id="9797134at2"/>
<dbReference type="EMBL" id="SNZJ01000005">
    <property type="protein sequence ID" value="TDR56014.1"/>
    <property type="molecule type" value="Genomic_DNA"/>
</dbReference>
<organism evidence="7 8">
    <name type="scientific">Halomonas ventosae</name>
    <dbReference type="NCBI Taxonomy" id="229007"/>
    <lineage>
        <taxon>Bacteria</taxon>
        <taxon>Pseudomonadati</taxon>
        <taxon>Pseudomonadota</taxon>
        <taxon>Gammaproteobacteria</taxon>
        <taxon>Oceanospirillales</taxon>
        <taxon>Halomonadaceae</taxon>
        <taxon>Halomonas</taxon>
    </lineage>
</organism>
<keyword evidence="2" id="KW-0805">Transcription regulation</keyword>
<dbReference type="GO" id="GO:0003677">
    <property type="term" value="F:DNA binding"/>
    <property type="evidence" value="ECO:0007669"/>
    <property type="project" value="InterPro"/>
</dbReference>
<evidence type="ECO:0000259" key="5">
    <source>
        <dbReference type="Pfam" id="PF04542"/>
    </source>
</evidence>
<dbReference type="SUPFAM" id="SSF88946">
    <property type="entry name" value="Sigma2 domain of RNA polymerase sigma factors"/>
    <property type="match status" value="1"/>
</dbReference>
<dbReference type="SUPFAM" id="SSF88659">
    <property type="entry name" value="Sigma3 and sigma4 domains of RNA polymerase sigma factors"/>
    <property type="match status" value="1"/>
</dbReference>
<name>A0A4R6ZUT2_9GAMM</name>
<dbReference type="AlphaFoldDB" id="A0A4R6ZUT2"/>
<dbReference type="InterPro" id="IPR036388">
    <property type="entry name" value="WH-like_DNA-bd_sf"/>
</dbReference>
<dbReference type="InterPro" id="IPR039425">
    <property type="entry name" value="RNA_pol_sigma-70-like"/>
</dbReference>
<proteinExistence type="inferred from homology"/>
<keyword evidence="4" id="KW-0804">Transcription</keyword>
<dbReference type="Gene3D" id="1.10.10.10">
    <property type="entry name" value="Winged helix-like DNA-binding domain superfamily/Winged helix DNA-binding domain"/>
    <property type="match status" value="1"/>
</dbReference>
<dbReference type="Pfam" id="PF08281">
    <property type="entry name" value="Sigma70_r4_2"/>
    <property type="match status" value="1"/>
</dbReference>
<comment type="caution">
    <text evidence="7">The sequence shown here is derived from an EMBL/GenBank/DDBJ whole genome shotgun (WGS) entry which is preliminary data.</text>
</comment>
<dbReference type="GO" id="GO:0016987">
    <property type="term" value="F:sigma factor activity"/>
    <property type="evidence" value="ECO:0007669"/>
    <property type="project" value="UniProtKB-KW"/>
</dbReference>
<dbReference type="InterPro" id="IPR013249">
    <property type="entry name" value="RNA_pol_sigma70_r4_t2"/>
</dbReference>
<dbReference type="InterPro" id="IPR014284">
    <property type="entry name" value="RNA_pol_sigma-70_dom"/>
</dbReference>
<dbReference type="InterPro" id="IPR013324">
    <property type="entry name" value="RNA_pol_sigma_r3/r4-like"/>
</dbReference>
<reference evidence="7 8" key="1">
    <citation type="submission" date="2019-03" db="EMBL/GenBank/DDBJ databases">
        <title>Genomic Encyclopedia of Type Strains, Phase III (KMG-III): the genomes of soil and plant-associated and newly described type strains.</title>
        <authorList>
            <person name="Whitman W."/>
        </authorList>
    </citation>
    <scope>NUCLEOTIDE SEQUENCE [LARGE SCALE GENOMIC DNA]</scope>
    <source>
        <strain evidence="7 8">CECT 5797</strain>
    </source>
</reference>
<evidence type="ECO:0000259" key="6">
    <source>
        <dbReference type="Pfam" id="PF08281"/>
    </source>
</evidence>
<evidence type="ECO:0000256" key="3">
    <source>
        <dbReference type="ARBA" id="ARBA00023082"/>
    </source>
</evidence>